<proteinExistence type="predicted"/>
<feature type="transmembrane region" description="Helical" evidence="9">
    <location>
        <begin position="44"/>
        <end position="69"/>
    </location>
</feature>
<dbReference type="Pfam" id="PF00512">
    <property type="entry name" value="HisKA"/>
    <property type="match status" value="1"/>
</dbReference>
<dbReference type="EC" id="2.7.13.3" evidence="2"/>
<evidence type="ECO:0000256" key="4">
    <source>
        <dbReference type="ARBA" id="ARBA00022679"/>
    </source>
</evidence>
<dbReference type="SUPFAM" id="SSF47384">
    <property type="entry name" value="Homodimeric domain of signal transducing histidine kinase"/>
    <property type="match status" value="1"/>
</dbReference>
<feature type="transmembrane region" description="Helical" evidence="9">
    <location>
        <begin position="135"/>
        <end position="156"/>
    </location>
</feature>
<name>A0A942TQG0_9BACI</name>
<evidence type="ECO:0000313" key="12">
    <source>
        <dbReference type="Proteomes" id="UP000682713"/>
    </source>
</evidence>
<dbReference type="SMART" id="SM00387">
    <property type="entry name" value="HATPase_c"/>
    <property type="match status" value="1"/>
</dbReference>
<dbReference type="AlphaFoldDB" id="A0A942TQG0"/>
<evidence type="ECO:0000259" key="10">
    <source>
        <dbReference type="PROSITE" id="PS50109"/>
    </source>
</evidence>
<comment type="caution">
    <text evidence="11">The sequence shown here is derived from an EMBL/GenBank/DDBJ whole genome shotgun (WGS) entry which is preliminary data.</text>
</comment>
<dbReference type="InterPro" id="IPR003661">
    <property type="entry name" value="HisK_dim/P_dom"/>
</dbReference>
<evidence type="ECO:0000256" key="5">
    <source>
        <dbReference type="ARBA" id="ARBA00022741"/>
    </source>
</evidence>
<feature type="transmembrane region" description="Helical" evidence="9">
    <location>
        <begin position="16"/>
        <end position="32"/>
    </location>
</feature>
<reference evidence="11 12" key="1">
    <citation type="submission" date="2021-05" db="EMBL/GenBank/DDBJ databases">
        <title>Novel Bacillus species.</title>
        <authorList>
            <person name="Liu G."/>
        </authorList>
    </citation>
    <scope>NUCLEOTIDE SEQUENCE [LARGE SCALE GENOMIC DNA]</scope>
    <source>
        <strain evidence="11 12">FJAT-49732</strain>
    </source>
</reference>
<keyword evidence="9" id="KW-0812">Transmembrane</keyword>
<dbReference type="Gene3D" id="3.30.565.10">
    <property type="entry name" value="Histidine kinase-like ATPase, C-terminal domain"/>
    <property type="match status" value="1"/>
</dbReference>
<comment type="catalytic activity">
    <reaction evidence="1">
        <text>ATP + protein L-histidine = ADP + protein N-phospho-L-histidine.</text>
        <dbReference type="EC" id="2.7.13.3"/>
    </reaction>
</comment>
<keyword evidence="9" id="KW-1133">Transmembrane helix</keyword>
<dbReference type="InterPro" id="IPR005467">
    <property type="entry name" value="His_kinase_dom"/>
</dbReference>
<feature type="transmembrane region" description="Helical" evidence="9">
    <location>
        <begin position="75"/>
        <end position="95"/>
    </location>
</feature>
<keyword evidence="5" id="KW-0547">Nucleotide-binding</keyword>
<evidence type="ECO:0000256" key="6">
    <source>
        <dbReference type="ARBA" id="ARBA00022777"/>
    </source>
</evidence>
<dbReference type="PROSITE" id="PS50109">
    <property type="entry name" value="HIS_KIN"/>
    <property type="match status" value="1"/>
</dbReference>
<sequence>MLPKQFVTSQYYKKTALLYCIASIIVCFLFSYRLNDSIVMDLRIVPFIIGALYMRLSPLLGILIIALRSLHGIDYGFYLVFGFYSVLTIIFWFISPWFLKLRSSQRILFSTSVTLLCSICLSTFIVLFIHPFQLLDIWIAFIVVPPIGVAMLSYIIEMIEKNQQLYQQLLTAEKLEAVEQMGAAISHEIRNPLTSAIGFAQLLDEDSLENGKRMQYLSIIKGELEAAERVIKDYLTFSKPQIESLEKLNINNELFHILKLMEPLANSASIKISCNFSSIGYIEGERQKFQQCFIYIIRNAIESLPNGGDILIETETTKKNIIIYIKDSGFGMSKTNIERLGEPYYVTNGKKGTGLSIMVAYSIVRAMNGTVDVHSEIGIGTTFRFSFKRFT</sequence>
<protein>
    <recommendedName>
        <fullName evidence="2">histidine kinase</fullName>
        <ecNumber evidence="2">2.7.13.3</ecNumber>
    </recommendedName>
</protein>
<evidence type="ECO:0000256" key="3">
    <source>
        <dbReference type="ARBA" id="ARBA00022553"/>
    </source>
</evidence>
<evidence type="ECO:0000256" key="2">
    <source>
        <dbReference type="ARBA" id="ARBA00012438"/>
    </source>
</evidence>
<accession>A0A942TQG0</accession>
<feature type="domain" description="Histidine kinase" evidence="10">
    <location>
        <begin position="184"/>
        <end position="391"/>
    </location>
</feature>
<evidence type="ECO:0000313" key="11">
    <source>
        <dbReference type="EMBL" id="MBS4200009.1"/>
    </source>
</evidence>
<gene>
    <name evidence="11" type="ORF">KHA93_10115</name>
</gene>
<keyword evidence="12" id="KW-1185">Reference proteome</keyword>
<dbReference type="EMBL" id="JAGYPJ010000001">
    <property type="protein sequence ID" value="MBS4200009.1"/>
    <property type="molecule type" value="Genomic_DNA"/>
</dbReference>
<organism evidence="11 12">
    <name type="scientific">Lederbergia citrisecunda</name>
    <dbReference type="NCBI Taxonomy" id="2833583"/>
    <lineage>
        <taxon>Bacteria</taxon>
        <taxon>Bacillati</taxon>
        <taxon>Bacillota</taxon>
        <taxon>Bacilli</taxon>
        <taxon>Bacillales</taxon>
        <taxon>Bacillaceae</taxon>
        <taxon>Lederbergia</taxon>
    </lineage>
</organism>
<dbReference type="InterPro" id="IPR004358">
    <property type="entry name" value="Sig_transdc_His_kin-like_C"/>
</dbReference>
<evidence type="ECO:0000256" key="8">
    <source>
        <dbReference type="ARBA" id="ARBA00023012"/>
    </source>
</evidence>
<evidence type="ECO:0000256" key="7">
    <source>
        <dbReference type="ARBA" id="ARBA00022840"/>
    </source>
</evidence>
<dbReference type="PANTHER" id="PTHR43065:SF46">
    <property type="entry name" value="C4-DICARBOXYLATE TRANSPORT SENSOR PROTEIN DCTB"/>
    <property type="match status" value="1"/>
</dbReference>
<evidence type="ECO:0000256" key="1">
    <source>
        <dbReference type="ARBA" id="ARBA00000085"/>
    </source>
</evidence>
<keyword evidence="6 11" id="KW-0418">Kinase</keyword>
<dbReference type="PANTHER" id="PTHR43065">
    <property type="entry name" value="SENSOR HISTIDINE KINASE"/>
    <property type="match status" value="1"/>
</dbReference>
<keyword evidence="4" id="KW-0808">Transferase</keyword>
<dbReference type="GO" id="GO:0000155">
    <property type="term" value="F:phosphorelay sensor kinase activity"/>
    <property type="evidence" value="ECO:0007669"/>
    <property type="project" value="InterPro"/>
</dbReference>
<dbReference type="Pfam" id="PF02518">
    <property type="entry name" value="HATPase_c"/>
    <property type="match status" value="1"/>
</dbReference>
<keyword evidence="9" id="KW-0472">Membrane</keyword>
<keyword evidence="7" id="KW-0067">ATP-binding</keyword>
<feature type="transmembrane region" description="Helical" evidence="9">
    <location>
        <begin position="107"/>
        <end position="129"/>
    </location>
</feature>
<dbReference type="SUPFAM" id="SSF55874">
    <property type="entry name" value="ATPase domain of HSP90 chaperone/DNA topoisomerase II/histidine kinase"/>
    <property type="match status" value="1"/>
</dbReference>
<dbReference type="Proteomes" id="UP000682713">
    <property type="component" value="Unassembled WGS sequence"/>
</dbReference>
<dbReference type="CDD" id="cd00082">
    <property type="entry name" value="HisKA"/>
    <property type="match status" value="1"/>
</dbReference>
<evidence type="ECO:0000256" key="9">
    <source>
        <dbReference type="SAM" id="Phobius"/>
    </source>
</evidence>
<keyword evidence="3" id="KW-0597">Phosphoprotein</keyword>
<dbReference type="GO" id="GO:0005524">
    <property type="term" value="F:ATP binding"/>
    <property type="evidence" value="ECO:0007669"/>
    <property type="project" value="UniProtKB-KW"/>
</dbReference>
<dbReference type="InterPro" id="IPR036097">
    <property type="entry name" value="HisK_dim/P_sf"/>
</dbReference>
<dbReference type="InterPro" id="IPR003594">
    <property type="entry name" value="HATPase_dom"/>
</dbReference>
<keyword evidence="8" id="KW-0902">Two-component regulatory system</keyword>
<dbReference type="PRINTS" id="PR00344">
    <property type="entry name" value="BCTRLSENSOR"/>
</dbReference>
<dbReference type="Gene3D" id="1.10.287.130">
    <property type="match status" value="1"/>
</dbReference>
<dbReference type="SMART" id="SM00388">
    <property type="entry name" value="HisKA"/>
    <property type="match status" value="1"/>
</dbReference>
<dbReference type="InterPro" id="IPR036890">
    <property type="entry name" value="HATPase_C_sf"/>
</dbReference>